<sequence length="1943" mass="221885">MQVTKDTCCWITLPELSQAPKDPIMVMISREDLEEVSTCGKVTSLSTSSVRRDYHRRLTDSALGPPNRDIPGIRRPPKPRRPITLEDNVAQDAVVRRGERDRPIAAEPRDLETRQMVLLSVMDANRRRVWSAHRSVLGEFPLVYVAMVRTLVKAGEDIVVQGKEVHVVKWKRRLVDGKDALEYPTSRVSWTERTPWSIPQAESRGRKGRLGVSLKRQLEEGKDALDIARAATRGSQAKRATVLPPERRKAIRGTFTRIINEINEEFEKSQIDRNDIYSKFNRLESYYTKLVDLNEKYQALLVVKEGITEESIDREWQECDKYEEEKFDIQQKVSVLRNPDKEETNSIASEDTVINVKLPELALKSYDGSLEGWLPWWAQFSKIHENKNLSDSDRFLYLRQAIVPNSEAYRVVASYPVTGANYALAVQALQERFGDPNILTELYVRRLLNSVISNVKKENRNLSSLYDELSSHLRSLETLGIDPQLSAKREESDGGVGGAQERLRLLLDFLKAEVRSAQRLKFVEKGFKQEEPYRGSYSDGTGARGNFRPATVSGLFGGRTGIKCFFCERTNHASHQCRSIMKMSPGERNDKIRSAHLCFKCLRKGHIQSQCREQLECKNCGRNHLEVLCVGNSSNRLTKPGRENLKENAPEPIASLSSQACTGIERKGEINIAKGLFGGGEIGEEGHGKFMLELENISNKRHVIHIEALDQRKICDAIPPLPKGDWLEKLKIKGIMLSQDNFGGQEIDILIGANYLGVILTGKIVQVEADLTAVETKLGWTLVGNSPIIDSNDNVQQTLNLLTTRCDLKDLWDLEVLGIGDPVETCSKETRYQEIKEKFITKIQRQSDQRYSVGLPWKVEGESIPSNLDIAIKRLDISTKKMTSQSKLTECGQIFGDWLAEGLIERVEENPLERRGYYLPHRPVYKMESKTTPIRPVFDASCLGHNGLSLNQCLEKGPNLLERIPEMMIRFRENRFGVTADMGGAFQMVAIGESERNYLGFLWWEKESDRELIAYRHKRLVFGLNCGPFVLGAVVECHLRSIGGPLVQWVKILAQSFYMDNCITSLETRQEVQEFQKAAIEIMDRAKMDLREWGYSLEEGPEGGTCTKILGVVWNKMEDSLKCELPDNLSLQPKLTKRLVLSMVQRIFDPLGFCAPVFLPPKLLLQRSWGLKLGWDAPLPEEVHIFCDAGQIGYGAVAYLRSETGRENTLTLIWSRVRLAPMKSITIPRLELMAMVLGARLANAIQAALKRKCETTLWSDSTTALSWIKREIEWRVFVRNRVREIQATTNLNDWRFVPSQLNPADLLSRGCPPSQFVQSRWWEGPELLKKPKEFWPNSEFSINPKEINVEENIMKTNINLNIDYKDWILTRRSNYSLNIREKVSIEKSNATKSFKILKNTDGLWCVESKLLHGQVPEEFKTPIILPGDHPFVEQLIWEVHLKNGHIGVQFILSKLREKFWVIRGRKTIKKIISKCIACKRLKEKSLQRPMAALPENRIGLGKPFQITGVDLLGPLHLKEGGKVWVAAFTCAVYRAIHLKLVKSLETGVFMMALHRFICRRGRPEKIYSDNGTNFAKLNRIFKRLDWTRIERETSIKRIQWNFIPPSAPWWGGFWERMVRTIKEMLIKMLGHRKLKYVQLQTALCEIESILNNRPLTYVSEDDNDLKPLTPNEFLQNGPESSFPEFENLKPEMLHTRYRELGQLKRELKQRFLKEYLGAPIQKSENIDRRQLKVGDVVLIGQENLKRMLWPKGRIVNLIPGKDGIVRVAHVKTSTGTLIRALQRLHPLEISSNVKTIQMDNSNTEPQSDAFLGNRPNIESRYSRNRYGRRLVDGKDALEYPTSRVSWTERTPWSIPQAESRGRKGRLGVSLKRQLEEGKDALDIARAATRGSQAKRATVLPPETTLSIAATLGNPRKQDVYRVKGWESNPRPSAYQADAMTTRL</sequence>
<reference evidence="5 6" key="1">
    <citation type="submission" date="2022-01" db="EMBL/GenBank/DDBJ databases">
        <title>A chromosomal length assembly of Cordylochernes scorpioides.</title>
        <authorList>
            <person name="Zeh D."/>
            <person name="Zeh J."/>
        </authorList>
    </citation>
    <scope>NUCLEOTIDE SEQUENCE [LARGE SCALE GENOMIC DNA]</scope>
    <source>
        <strain evidence="5">IN4F17</strain>
        <tissue evidence="5">Whole Body</tissue>
    </source>
</reference>
<keyword evidence="1" id="KW-0479">Metal-binding</keyword>
<feature type="region of interest" description="Disordered" evidence="2">
    <location>
        <begin position="56"/>
        <end position="83"/>
    </location>
</feature>
<organism evidence="5 6">
    <name type="scientific">Cordylochernes scorpioides</name>
    <dbReference type="NCBI Taxonomy" id="51811"/>
    <lineage>
        <taxon>Eukaryota</taxon>
        <taxon>Metazoa</taxon>
        <taxon>Ecdysozoa</taxon>
        <taxon>Arthropoda</taxon>
        <taxon>Chelicerata</taxon>
        <taxon>Arachnida</taxon>
        <taxon>Pseudoscorpiones</taxon>
        <taxon>Cheliferoidea</taxon>
        <taxon>Chernetidae</taxon>
        <taxon>Cordylochernes</taxon>
    </lineage>
</organism>
<gene>
    <name evidence="5" type="ORF">LAZ67_5004214</name>
</gene>
<name>A0ABY6KMM6_9ARAC</name>
<keyword evidence="1" id="KW-0862">Zinc</keyword>
<dbReference type="InterPro" id="IPR012337">
    <property type="entry name" value="RNaseH-like_sf"/>
</dbReference>
<dbReference type="Gene3D" id="4.10.60.10">
    <property type="entry name" value="Zinc finger, CCHC-type"/>
    <property type="match status" value="1"/>
</dbReference>
<evidence type="ECO:0000256" key="1">
    <source>
        <dbReference type="PROSITE-ProRule" id="PRU00047"/>
    </source>
</evidence>
<protein>
    <recommendedName>
        <fullName evidence="7">Pro-Pol polyprotein</fullName>
    </recommendedName>
</protein>
<dbReference type="InterPro" id="IPR001584">
    <property type="entry name" value="Integrase_cat-core"/>
</dbReference>
<dbReference type="InterPro" id="IPR005312">
    <property type="entry name" value="DUF1759"/>
</dbReference>
<keyword evidence="1" id="KW-0863">Zinc-finger</keyword>
<dbReference type="InterPro" id="IPR001878">
    <property type="entry name" value="Znf_CCHC"/>
</dbReference>
<dbReference type="Pfam" id="PF03564">
    <property type="entry name" value="DUF1759"/>
    <property type="match status" value="1"/>
</dbReference>
<dbReference type="Proteomes" id="UP001235939">
    <property type="component" value="Chromosome 05"/>
</dbReference>
<dbReference type="SUPFAM" id="SSF56672">
    <property type="entry name" value="DNA/RNA polymerases"/>
    <property type="match status" value="1"/>
</dbReference>
<dbReference type="Pfam" id="PF17921">
    <property type="entry name" value="Integrase_H2C2"/>
    <property type="match status" value="1"/>
</dbReference>
<dbReference type="PROSITE" id="PS50994">
    <property type="entry name" value="INTEGRASE"/>
    <property type="match status" value="1"/>
</dbReference>
<dbReference type="SUPFAM" id="SSF53098">
    <property type="entry name" value="Ribonuclease H-like"/>
    <property type="match status" value="1"/>
</dbReference>
<dbReference type="InterPro" id="IPR008042">
    <property type="entry name" value="Retrotrans_Pao"/>
</dbReference>
<feature type="domain" description="CCHC-type" evidence="3">
    <location>
        <begin position="598"/>
        <end position="613"/>
    </location>
</feature>
<dbReference type="SMART" id="SM00343">
    <property type="entry name" value="ZnF_C2HC"/>
    <property type="match status" value="2"/>
</dbReference>
<dbReference type="PROSITE" id="PS50158">
    <property type="entry name" value="ZF_CCHC"/>
    <property type="match status" value="1"/>
</dbReference>
<dbReference type="Pfam" id="PF05380">
    <property type="entry name" value="Peptidase_A17"/>
    <property type="match status" value="1"/>
</dbReference>
<evidence type="ECO:0000313" key="6">
    <source>
        <dbReference type="Proteomes" id="UP001235939"/>
    </source>
</evidence>
<feature type="domain" description="Integrase catalytic" evidence="4">
    <location>
        <begin position="1499"/>
        <end position="1678"/>
    </location>
</feature>
<evidence type="ECO:0000259" key="3">
    <source>
        <dbReference type="PROSITE" id="PS50158"/>
    </source>
</evidence>
<evidence type="ECO:0000259" key="4">
    <source>
        <dbReference type="PROSITE" id="PS50994"/>
    </source>
</evidence>
<dbReference type="InterPro" id="IPR036397">
    <property type="entry name" value="RNaseH_sf"/>
</dbReference>
<dbReference type="InterPro" id="IPR043502">
    <property type="entry name" value="DNA/RNA_pol_sf"/>
</dbReference>
<dbReference type="Gene3D" id="1.10.340.70">
    <property type="match status" value="1"/>
</dbReference>
<dbReference type="EMBL" id="CP092867">
    <property type="protein sequence ID" value="UYV68400.1"/>
    <property type="molecule type" value="Genomic_DNA"/>
</dbReference>
<proteinExistence type="predicted"/>
<dbReference type="PANTHER" id="PTHR47331:SF1">
    <property type="entry name" value="GAG-LIKE PROTEIN"/>
    <property type="match status" value="1"/>
</dbReference>
<dbReference type="PANTHER" id="PTHR47331">
    <property type="entry name" value="PHD-TYPE DOMAIN-CONTAINING PROTEIN"/>
    <property type="match status" value="1"/>
</dbReference>
<evidence type="ECO:0008006" key="7">
    <source>
        <dbReference type="Google" id="ProtNLM"/>
    </source>
</evidence>
<accession>A0ABY6KMM6</accession>
<evidence type="ECO:0000313" key="5">
    <source>
        <dbReference type="EMBL" id="UYV68400.1"/>
    </source>
</evidence>
<dbReference type="InterPro" id="IPR040676">
    <property type="entry name" value="DUF5641"/>
</dbReference>
<evidence type="ECO:0000256" key="2">
    <source>
        <dbReference type="SAM" id="MobiDB-lite"/>
    </source>
</evidence>
<dbReference type="Gene3D" id="3.30.420.10">
    <property type="entry name" value="Ribonuclease H-like superfamily/Ribonuclease H"/>
    <property type="match status" value="1"/>
</dbReference>
<dbReference type="InterPro" id="IPR041588">
    <property type="entry name" value="Integrase_H2C2"/>
</dbReference>
<dbReference type="Pfam" id="PF18701">
    <property type="entry name" value="DUF5641"/>
    <property type="match status" value="1"/>
</dbReference>
<keyword evidence="6" id="KW-1185">Reference proteome</keyword>